<dbReference type="AlphaFoldDB" id="A0A811UUV9"/>
<protein>
    <submittedName>
        <fullName evidence="2">(Mediterranean fruit fly) hypothetical protein</fullName>
    </submittedName>
</protein>
<feature type="region of interest" description="Disordered" evidence="1">
    <location>
        <begin position="54"/>
        <end position="93"/>
    </location>
</feature>
<name>A0A811UUV9_CERCA</name>
<dbReference type="EMBL" id="CAJHJT010000023">
    <property type="protein sequence ID" value="CAD7001765.1"/>
    <property type="molecule type" value="Genomic_DNA"/>
</dbReference>
<comment type="caution">
    <text evidence="2">The sequence shown here is derived from an EMBL/GenBank/DDBJ whole genome shotgun (WGS) entry which is preliminary data.</text>
</comment>
<feature type="non-terminal residue" evidence="2">
    <location>
        <position position="1"/>
    </location>
</feature>
<gene>
    <name evidence="2" type="ORF">CCAP1982_LOCUS10255</name>
</gene>
<accession>A0A811UUV9</accession>
<feature type="compositionally biased region" description="Acidic residues" evidence="1">
    <location>
        <begin position="81"/>
        <end position="93"/>
    </location>
</feature>
<evidence type="ECO:0000313" key="2">
    <source>
        <dbReference type="EMBL" id="CAD7001765.1"/>
    </source>
</evidence>
<sequence length="93" mass="10982">YLLHWVAFHEYLPLLTSAVGREVPVETSDGFLFLQVHRLYQILQRKRNQYSSLPRLQGLQSTPRTKDARQKGEETAIWEPDNQEELEISEETR</sequence>
<evidence type="ECO:0000313" key="3">
    <source>
        <dbReference type="Proteomes" id="UP000606786"/>
    </source>
</evidence>
<keyword evidence="3" id="KW-1185">Reference proteome</keyword>
<feature type="non-terminal residue" evidence="2">
    <location>
        <position position="93"/>
    </location>
</feature>
<organism evidence="2 3">
    <name type="scientific">Ceratitis capitata</name>
    <name type="common">Mediterranean fruit fly</name>
    <name type="synonym">Tephritis capitata</name>
    <dbReference type="NCBI Taxonomy" id="7213"/>
    <lineage>
        <taxon>Eukaryota</taxon>
        <taxon>Metazoa</taxon>
        <taxon>Ecdysozoa</taxon>
        <taxon>Arthropoda</taxon>
        <taxon>Hexapoda</taxon>
        <taxon>Insecta</taxon>
        <taxon>Pterygota</taxon>
        <taxon>Neoptera</taxon>
        <taxon>Endopterygota</taxon>
        <taxon>Diptera</taxon>
        <taxon>Brachycera</taxon>
        <taxon>Muscomorpha</taxon>
        <taxon>Tephritoidea</taxon>
        <taxon>Tephritidae</taxon>
        <taxon>Ceratitis</taxon>
        <taxon>Ceratitis</taxon>
    </lineage>
</organism>
<proteinExistence type="predicted"/>
<evidence type="ECO:0000256" key="1">
    <source>
        <dbReference type="SAM" id="MobiDB-lite"/>
    </source>
</evidence>
<reference evidence="2" key="1">
    <citation type="submission" date="2020-11" db="EMBL/GenBank/DDBJ databases">
        <authorList>
            <person name="Whitehead M."/>
        </authorList>
    </citation>
    <scope>NUCLEOTIDE SEQUENCE</scope>
    <source>
        <strain evidence="2">EGII</strain>
    </source>
</reference>
<feature type="compositionally biased region" description="Polar residues" evidence="1">
    <location>
        <begin position="54"/>
        <end position="63"/>
    </location>
</feature>
<dbReference type="Proteomes" id="UP000606786">
    <property type="component" value="Unassembled WGS sequence"/>
</dbReference>
<feature type="compositionally biased region" description="Basic and acidic residues" evidence="1">
    <location>
        <begin position="64"/>
        <end position="74"/>
    </location>
</feature>